<dbReference type="AlphaFoldDB" id="A0A1I2D5U1"/>
<dbReference type="InterPro" id="IPR043472">
    <property type="entry name" value="Macro_dom-like"/>
</dbReference>
<gene>
    <name evidence="2" type="ORF">SAMN02745121_05400</name>
</gene>
<dbReference type="SUPFAM" id="SSF52949">
    <property type="entry name" value="Macro domain-like"/>
    <property type="match status" value="1"/>
</dbReference>
<evidence type="ECO:0000313" key="2">
    <source>
        <dbReference type="EMBL" id="SFE75879.1"/>
    </source>
</evidence>
<dbReference type="EMBL" id="FOMX01000019">
    <property type="protein sequence ID" value="SFE75879.1"/>
    <property type="molecule type" value="Genomic_DNA"/>
</dbReference>
<dbReference type="PANTHER" id="PTHR35596:SF1">
    <property type="entry name" value="MICROBIAL-TYPE PARG CATALYTIC DOMAIN-CONTAINING PROTEIN"/>
    <property type="match status" value="1"/>
</dbReference>
<keyword evidence="3" id="KW-1185">Reference proteome</keyword>
<dbReference type="PANTHER" id="PTHR35596">
    <property type="entry name" value="DUF2263 DOMAIN-CONTAINING PROTEIN"/>
    <property type="match status" value="1"/>
</dbReference>
<feature type="domain" description="Microbial-type PARG catalytic" evidence="1">
    <location>
        <begin position="18"/>
        <end position="158"/>
    </location>
</feature>
<dbReference type="RefSeq" id="WP_211302429.1">
    <property type="nucleotide sequence ID" value="NZ_FOMX01000019.1"/>
</dbReference>
<dbReference type="NCBIfam" id="TIGR02452">
    <property type="entry name" value="TIGR02452 family protein"/>
    <property type="match status" value="1"/>
</dbReference>
<dbReference type="Pfam" id="PF10021">
    <property type="entry name" value="PARG_cat_microb"/>
    <property type="match status" value="1"/>
</dbReference>
<organism evidence="2 3">
    <name type="scientific">Nannocystis exedens</name>
    <dbReference type="NCBI Taxonomy" id="54"/>
    <lineage>
        <taxon>Bacteria</taxon>
        <taxon>Pseudomonadati</taxon>
        <taxon>Myxococcota</taxon>
        <taxon>Polyangia</taxon>
        <taxon>Nannocystales</taxon>
        <taxon>Nannocystaceae</taxon>
        <taxon>Nannocystis</taxon>
    </lineage>
</organism>
<accession>A0A1I2D5U1</accession>
<dbReference type="Gene3D" id="3.40.220.10">
    <property type="entry name" value="Leucine Aminopeptidase, subunit E, domain 1"/>
    <property type="match status" value="1"/>
</dbReference>
<proteinExistence type="predicted"/>
<evidence type="ECO:0000313" key="3">
    <source>
        <dbReference type="Proteomes" id="UP000199400"/>
    </source>
</evidence>
<dbReference type="InterPro" id="IPR012664">
    <property type="entry name" value="CHP02452"/>
</dbReference>
<dbReference type="InterPro" id="IPR019261">
    <property type="entry name" value="PARG_cat_microbial"/>
</dbReference>
<name>A0A1I2D5U1_9BACT</name>
<dbReference type="Proteomes" id="UP000199400">
    <property type="component" value="Unassembled WGS sequence"/>
</dbReference>
<dbReference type="PIRSF" id="PIRSF014899">
    <property type="entry name" value="UCP014899"/>
    <property type="match status" value="1"/>
</dbReference>
<protein>
    <submittedName>
        <fullName evidence="2">TIGR02452 family protein</fullName>
    </submittedName>
</protein>
<dbReference type="STRING" id="54.SAMN02745121_05400"/>
<sequence>MRDPREICRSDAAAMGAEALKVCRAGRYTAPSGRVVELADAIARAIAGTVDIPPALALGLAPGGRRSTRIEVVNDSTLVAARRLHDAGLDVVALNFASARRPGGGFLSGARAQEESLCRASALYVCLEGRAMYGDHGGWHDAMHGHGMIYSPAVPVFRGDDGPLLEAPWPCGFITAAAPNRNALRRHAPEREPELPRVFAGRIARVLALAARHGHDGVVLGAWGCGAFGCDPELVADQFHAALTGPFRGAFERVVFAVLDTSLEQRTLGPFARRFV</sequence>
<evidence type="ECO:0000259" key="1">
    <source>
        <dbReference type="Pfam" id="PF10021"/>
    </source>
</evidence>
<reference evidence="3" key="1">
    <citation type="submission" date="2016-10" db="EMBL/GenBank/DDBJ databases">
        <authorList>
            <person name="Varghese N."/>
            <person name="Submissions S."/>
        </authorList>
    </citation>
    <scope>NUCLEOTIDE SEQUENCE [LARGE SCALE GENOMIC DNA]</scope>
    <source>
        <strain evidence="3">ATCC 25963</strain>
    </source>
</reference>